<dbReference type="CDD" id="cd09629">
    <property type="entry name" value="DOMON_CIL1_like"/>
    <property type="match status" value="1"/>
</dbReference>
<reference evidence="11" key="4">
    <citation type="submission" date="2025-04" db="UniProtKB">
        <authorList>
            <consortium name="RefSeq"/>
        </authorList>
    </citation>
    <scope>IDENTIFICATION</scope>
    <source>
        <tissue evidence="11">Leaf</tissue>
    </source>
</reference>
<dbReference type="EMBL" id="MTKT01001941">
    <property type="protein sequence ID" value="OWM82931.1"/>
    <property type="molecule type" value="Genomic_DNA"/>
</dbReference>
<dbReference type="PIRSF" id="PIRSF037471">
    <property type="entry name" value="UCP037471"/>
    <property type="match status" value="1"/>
</dbReference>
<dbReference type="RefSeq" id="XP_031372112.1">
    <property type="nucleotide sequence ID" value="XM_031516252.1"/>
</dbReference>
<evidence type="ECO:0000256" key="1">
    <source>
        <dbReference type="ARBA" id="ARBA00004370"/>
    </source>
</evidence>
<dbReference type="PANTHER" id="PTHR23130:SF157">
    <property type="entry name" value="AUXIN-INDUCED IN ROOT CULTURES PROTEIN 12"/>
    <property type="match status" value="1"/>
</dbReference>
<organism evidence="8 9">
    <name type="scientific">Punica granatum</name>
    <name type="common">Pomegranate</name>
    <dbReference type="NCBI Taxonomy" id="22663"/>
    <lineage>
        <taxon>Eukaryota</taxon>
        <taxon>Viridiplantae</taxon>
        <taxon>Streptophyta</taxon>
        <taxon>Embryophyta</taxon>
        <taxon>Tracheophyta</taxon>
        <taxon>Spermatophyta</taxon>
        <taxon>Magnoliopsida</taxon>
        <taxon>eudicotyledons</taxon>
        <taxon>Gunneridae</taxon>
        <taxon>Pentapetalae</taxon>
        <taxon>rosids</taxon>
        <taxon>malvids</taxon>
        <taxon>Myrtales</taxon>
        <taxon>Lythraceae</taxon>
        <taxon>Punica</taxon>
    </lineage>
</organism>
<evidence type="ECO:0000313" key="9">
    <source>
        <dbReference type="Proteomes" id="UP000197138"/>
    </source>
</evidence>
<dbReference type="GeneID" id="116187506"/>
<protein>
    <submittedName>
        <fullName evidence="11">Auxin-induced in root cultures protein 12-like</fullName>
    </submittedName>
</protein>
<dbReference type="InterPro" id="IPR017214">
    <property type="entry name" value="UCP037471"/>
</dbReference>
<reference evidence="8" key="2">
    <citation type="submission" date="2017-06" db="EMBL/GenBank/DDBJ databases">
        <title>The pomegranate genome and the genomics of punicalagin biosynthesis.</title>
        <authorList>
            <person name="Xu C."/>
        </authorList>
    </citation>
    <scope>NUCLEOTIDE SEQUENCE [LARGE SCALE GENOMIC DNA]</scope>
    <source>
        <tissue evidence="8">Fresh leaf</tissue>
    </source>
</reference>
<evidence type="ECO:0000256" key="5">
    <source>
        <dbReference type="ARBA" id="ARBA00023136"/>
    </source>
</evidence>
<keyword evidence="3 6" id="KW-0732">Signal</keyword>
<name>A0A218XEM6_PUNGR</name>
<dbReference type="InterPro" id="IPR005018">
    <property type="entry name" value="DOMON_domain"/>
</dbReference>
<dbReference type="GO" id="GO:0016020">
    <property type="term" value="C:membrane"/>
    <property type="evidence" value="ECO:0007669"/>
    <property type="project" value="UniProtKB-SubCell"/>
</dbReference>
<accession>A0A218XEM6</accession>
<feature type="domain" description="DOMON" evidence="7">
    <location>
        <begin position="50"/>
        <end position="163"/>
    </location>
</feature>
<sequence>MAASAATRVSLLLGLAVLSALASPSHSLDCASQKFSNKKVFSNCSDLPKLGARLHYTYDASNSSLSIAFTAAPAAGGAWVAYAINPTSTGMVGSQALMALKLANGSVFAKTYNIMGYHSIVESKLSFEVWDLTAEASNDAMTIFASLKVPEKATSLNQVWQVGGAVIGNRPSIHPLETENRASMSQLTLAASSSPAPAPSGHSAAVPAFQRGSLAAVLGLALLVGSAILS</sequence>
<evidence type="ECO:0000259" key="7">
    <source>
        <dbReference type="PROSITE" id="PS50836"/>
    </source>
</evidence>
<dbReference type="AlphaFoldDB" id="A0A218XEM6"/>
<evidence type="ECO:0000313" key="11">
    <source>
        <dbReference type="RefSeq" id="XP_031372112.1"/>
    </source>
</evidence>
<reference evidence="10" key="3">
    <citation type="journal article" date="2020" name="Plant Biotechnol. J.">
        <title>The pomegranate (Punica granatum L.) draft genome dissects genetic divergence between soft- and hard-seeded cultivars.</title>
        <authorList>
            <person name="Luo X."/>
            <person name="Li H."/>
            <person name="Wu Z."/>
            <person name="Yao W."/>
            <person name="Zhao P."/>
            <person name="Cao D."/>
            <person name="Yu H."/>
            <person name="Li K."/>
            <person name="Poudel K."/>
            <person name="Zhao D."/>
            <person name="Zhang F."/>
            <person name="Xia X."/>
            <person name="Chen L."/>
            <person name="Wang Q."/>
            <person name="Jing D."/>
            <person name="Cao S."/>
        </authorList>
    </citation>
    <scope>NUCLEOTIDE SEQUENCE [LARGE SCALE GENOMIC DNA]</scope>
</reference>
<evidence type="ECO:0000256" key="3">
    <source>
        <dbReference type="ARBA" id="ARBA00022729"/>
    </source>
</evidence>
<dbReference type="PANTHER" id="PTHR23130">
    <property type="entry name" value="CYTOCHROME B561 AND DOMON DOMAIN-CONTAINING PROTEIN"/>
    <property type="match status" value="1"/>
</dbReference>
<evidence type="ECO:0000313" key="10">
    <source>
        <dbReference type="Proteomes" id="UP000515151"/>
    </source>
</evidence>
<evidence type="ECO:0000256" key="4">
    <source>
        <dbReference type="ARBA" id="ARBA00022982"/>
    </source>
</evidence>
<dbReference type="Proteomes" id="UP000515151">
    <property type="component" value="Chromosome 8"/>
</dbReference>
<feature type="signal peptide" evidence="6">
    <location>
        <begin position="1"/>
        <end position="27"/>
    </location>
</feature>
<keyword evidence="2" id="KW-0813">Transport</keyword>
<keyword evidence="10" id="KW-1185">Reference proteome</keyword>
<dbReference type="InterPro" id="IPR045265">
    <property type="entry name" value="AIR12_DOMON"/>
</dbReference>
<keyword evidence="5" id="KW-0472">Membrane</keyword>
<dbReference type="OrthoDB" id="1720670at2759"/>
<feature type="chain" id="PRO_5044569155" evidence="6">
    <location>
        <begin position="28"/>
        <end position="230"/>
    </location>
</feature>
<evidence type="ECO:0000256" key="6">
    <source>
        <dbReference type="SAM" id="SignalP"/>
    </source>
</evidence>
<reference evidence="9" key="1">
    <citation type="journal article" date="2017" name="Plant J.">
        <title>The pomegranate (Punica granatum L.) genome and the genomics of punicalagin biosynthesis.</title>
        <authorList>
            <person name="Qin G."/>
            <person name="Xu C."/>
            <person name="Ming R."/>
            <person name="Tang H."/>
            <person name="Guyot R."/>
            <person name="Kramer E.M."/>
            <person name="Hu Y."/>
            <person name="Yi X."/>
            <person name="Qi Y."/>
            <person name="Xu X."/>
            <person name="Gao Z."/>
            <person name="Pan H."/>
            <person name="Jian J."/>
            <person name="Tian Y."/>
            <person name="Yue Z."/>
            <person name="Xu Y."/>
        </authorList>
    </citation>
    <scope>NUCLEOTIDE SEQUENCE [LARGE SCALE GENOMIC DNA]</scope>
    <source>
        <strain evidence="9">cv. Dabenzi</strain>
    </source>
</reference>
<proteinExistence type="predicted"/>
<evidence type="ECO:0000313" key="8">
    <source>
        <dbReference type="EMBL" id="OWM82931.1"/>
    </source>
</evidence>
<gene>
    <name evidence="11" type="primary">LOC116187506</name>
    <name evidence="8" type="ORF">CDL15_Pgr005331</name>
</gene>
<dbReference type="Proteomes" id="UP000197138">
    <property type="component" value="Unassembled WGS sequence"/>
</dbReference>
<comment type="subcellular location">
    <subcellularLocation>
        <location evidence="1">Membrane</location>
    </subcellularLocation>
</comment>
<evidence type="ECO:0000256" key="2">
    <source>
        <dbReference type="ARBA" id="ARBA00022448"/>
    </source>
</evidence>
<keyword evidence="4" id="KW-0249">Electron transport</keyword>
<dbReference type="Pfam" id="PF04526">
    <property type="entry name" value="DUF568"/>
    <property type="match status" value="1"/>
</dbReference>
<dbReference type="PROSITE" id="PS50836">
    <property type="entry name" value="DOMON"/>
    <property type="match status" value="1"/>
</dbReference>